<dbReference type="KEGG" id="apn:Asphe3_18850"/>
<dbReference type="eggNOG" id="COG3415">
    <property type="taxonomic scope" value="Bacteria"/>
</dbReference>
<organism evidence="3 6">
    <name type="scientific">Pseudarthrobacter phenanthrenivorans (strain DSM 18606 / JCM 16027 / LMG 23796 / Sphe3)</name>
    <name type="common">Arthrobacter phenanthrenivorans</name>
    <dbReference type="NCBI Taxonomy" id="930171"/>
    <lineage>
        <taxon>Bacteria</taxon>
        <taxon>Bacillati</taxon>
        <taxon>Actinomycetota</taxon>
        <taxon>Actinomycetes</taxon>
        <taxon>Micrococcales</taxon>
        <taxon>Micrococcaceae</taxon>
        <taxon>Pseudarthrobacter</taxon>
    </lineage>
</organism>
<reference evidence="3" key="1">
    <citation type="submission" date="2010-12" db="EMBL/GenBank/DDBJ databases">
        <authorList>
            <consortium name="US DOE Joint Genome Institute"/>
            <person name="Lucas S."/>
            <person name="Copeland A."/>
            <person name="Lapidus A."/>
            <person name="Cheng J.-F."/>
            <person name="Bruce D."/>
            <person name="Goodwin L."/>
            <person name="Pitluck S."/>
            <person name="LaButti K."/>
            <person name="Land M."/>
            <person name="Hauser L."/>
            <person name="Koukkou A.I."/>
            <person name="Drainas C."/>
            <person name="Kyrpides N."/>
            <person name="Woyke T."/>
        </authorList>
    </citation>
    <scope>NUCLEOTIDE SEQUENCE</scope>
    <source>
        <strain evidence="3">Sphe3</strain>
    </source>
</reference>
<dbReference type="InterPro" id="IPR009057">
    <property type="entry name" value="Homeodomain-like_sf"/>
</dbReference>
<dbReference type="PROSITE" id="PS50994">
    <property type="entry name" value="INTEGRASE"/>
    <property type="match status" value="1"/>
</dbReference>
<reference evidence="3 6" key="2">
    <citation type="journal article" date="2011" name="Stand. Genomic Sci.">
        <title>Complete genome sequence of Arthrobacter phenanthrenivorans type strain (Sphe3).</title>
        <authorList>
            <person name="Kallimanis A."/>
            <person name="Labutti K.M."/>
            <person name="Lapidus A."/>
            <person name="Clum A."/>
            <person name="Lykidis A."/>
            <person name="Mavromatis K."/>
            <person name="Pagani I."/>
            <person name="Liolios K."/>
            <person name="Ivanova N."/>
            <person name="Goodwin L."/>
            <person name="Pitluck S."/>
            <person name="Chen A."/>
            <person name="Palaniappan K."/>
            <person name="Markowitz V."/>
            <person name="Bristow J."/>
            <person name="Velentzas A.D."/>
            <person name="Perisynakis A."/>
            <person name="Ouzounis C.C."/>
            <person name="Kyrpides N.C."/>
            <person name="Koukkou A.I."/>
            <person name="Drainas C."/>
        </authorList>
    </citation>
    <scope>NUCLEOTIDE SEQUENCE [LARGE SCALE GENOMIC DNA]</scope>
    <source>
        <strain evidence="6">DSM 18606 / JCM 16027 / LMG 23796 / Sphe3</strain>
        <strain evidence="3">Sphe3</strain>
    </source>
</reference>
<dbReference type="RefSeq" id="WP_013599876.1">
    <property type="nucleotide sequence ID" value="NC_015145.1"/>
</dbReference>
<feature type="region of interest" description="Disordered" evidence="1">
    <location>
        <begin position="374"/>
        <end position="405"/>
    </location>
</feature>
<dbReference type="EMBL" id="CP002379">
    <property type="protein sequence ID" value="ADX71934.1"/>
    <property type="molecule type" value="Genomic_DNA"/>
</dbReference>
<dbReference type="EMBL" id="CP002379">
    <property type="protein sequence ID" value="ADX73436.1"/>
    <property type="molecule type" value="Genomic_DNA"/>
</dbReference>
<accession>F0M151</accession>
<dbReference type="InterPro" id="IPR012337">
    <property type="entry name" value="RNaseH-like_sf"/>
</dbReference>
<feature type="compositionally biased region" description="Basic and acidic residues" evidence="1">
    <location>
        <begin position="391"/>
        <end position="405"/>
    </location>
</feature>
<dbReference type="Pfam" id="PF13565">
    <property type="entry name" value="HTH_32"/>
    <property type="match status" value="1"/>
</dbReference>
<dbReference type="Pfam" id="PF13683">
    <property type="entry name" value="rve_3"/>
    <property type="match status" value="1"/>
</dbReference>
<evidence type="ECO:0000313" key="4">
    <source>
        <dbReference type="EMBL" id="ADX73041.1"/>
    </source>
</evidence>
<sequence length="405" mass="45536">MSKQKVIVLAVRDQGLTVTEAARRYGVSRRWVHELLRRESAGGIAAVDPRSKRPLSNPRRTTETVAARILTLRQELQTAGLDAGPVTIAWHLEQEGVPAPSTSTIRRLLHTKGMITPDPKKRPKASLHRFEAHQPNETWQSDFTHWALADGTDIEILNFLDDHSRYLLACTGFKPVTVTAVVTTFLACAAEHGLPASTLTDNGMVYTTRLAGGKGGRNAFEHHLHALGITQKNGAPNHPQTQGKIERFHQTLKRWLTGQPRAHTLQDLNEQLEKFRHIYNHERPHRALDRRTPAAAYTAIPKASPTGSKQGDHWRRRIDRVDQFGKLTLRHAGQLRHIGIGRAYARKHVLMLIHDNDVTISDATTGEIIRELTIDPTRNYQPRKTGQRKTPRSEDRGVTDDSTHP</sequence>
<dbReference type="eggNOG" id="COG2801">
    <property type="taxonomic scope" value="Bacteria"/>
</dbReference>
<dbReference type="SUPFAM" id="SSF53098">
    <property type="entry name" value="Ribonuclease H-like"/>
    <property type="match status" value="1"/>
</dbReference>
<dbReference type="AlphaFoldDB" id="F0M151"/>
<name>F0M151_PSEPM</name>
<dbReference type="PANTHER" id="PTHR35004:SF7">
    <property type="entry name" value="INTEGRASE PROTEIN"/>
    <property type="match status" value="1"/>
</dbReference>
<dbReference type="PANTHER" id="PTHR35004">
    <property type="entry name" value="TRANSPOSASE RV3428C-RELATED"/>
    <property type="match status" value="1"/>
</dbReference>
<evidence type="ECO:0000313" key="5">
    <source>
        <dbReference type="EMBL" id="ADX73436.1"/>
    </source>
</evidence>
<evidence type="ECO:0000256" key="1">
    <source>
        <dbReference type="SAM" id="MobiDB-lite"/>
    </source>
</evidence>
<dbReference type="EMBL" id="CP002379">
    <property type="protein sequence ID" value="ADX73041.1"/>
    <property type="molecule type" value="Genomic_DNA"/>
</dbReference>
<dbReference type="OrthoDB" id="52928at2"/>
<evidence type="ECO:0000313" key="3">
    <source>
        <dbReference type="EMBL" id="ADX71934.1"/>
    </source>
</evidence>
<protein>
    <submittedName>
        <fullName evidence="3">Integrase family protein</fullName>
    </submittedName>
</protein>
<dbReference type="KEGG" id="apn:Asphe3_22980"/>
<proteinExistence type="predicted"/>
<dbReference type="GO" id="GO:0003676">
    <property type="term" value="F:nucleic acid binding"/>
    <property type="evidence" value="ECO:0007669"/>
    <property type="project" value="InterPro"/>
</dbReference>
<dbReference type="KEGG" id="apn:Asphe3_07270"/>
<dbReference type="InterPro" id="IPR047656">
    <property type="entry name" value="IS481-like_transpos"/>
</dbReference>
<dbReference type="GO" id="GO:0015074">
    <property type="term" value="P:DNA integration"/>
    <property type="evidence" value="ECO:0007669"/>
    <property type="project" value="InterPro"/>
</dbReference>
<dbReference type="SUPFAM" id="SSF46689">
    <property type="entry name" value="Homeodomain-like"/>
    <property type="match status" value="1"/>
</dbReference>
<dbReference type="Proteomes" id="UP000008639">
    <property type="component" value="Chromosome"/>
</dbReference>
<dbReference type="NCBIfam" id="NF033577">
    <property type="entry name" value="transpos_IS481"/>
    <property type="match status" value="1"/>
</dbReference>
<feature type="domain" description="Integrase catalytic" evidence="2">
    <location>
        <begin position="131"/>
        <end position="301"/>
    </location>
</feature>
<dbReference type="InterPro" id="IPR001584">
    <property type="entry name" value="Integrase_cat-core"/>
</dbReference>
<evidence type="ECO:0000259" key="2">
    <source>
        <dbReference type="PROSITE" id="PS50994"/>
    </source>
</evidence>
<dbReference type="HOGENOM" id="CLU_027402_15_3_11"/>
<gene>
    <name evidence="3" type="ordered locus">Asphe3_07270</name>
    <name evidence="4" type="ordered locus">Asphe3_18850</name>
    <name evidence="5" type="ordered locus">Asphe3_22980</name>
</gene>
<evidence type="ECO:0000313" key="6">
    <source>
        <dbReference type="Proteomes" id="UP000008639"/>
    </source>
</evidence>
<dbReference type="InterPro" id="IPR036397">
    <property type="entry name" value="RNaseH_sf"/>
</dbReference>
<dbReference type="Gene3D" id="3.30.420.10">
    <property type="entry name" value="Ribonuclease H-like superfamily/Ribonuclease H"/>
    <property type="match status" value="1"/>
</dbReference>